<organism evidence="1 2">
    <name type="scientific">Trichinella nativa</name>
    <dbReference type="NCBI Taxonomy" id="6335"/>
    <lineage>
        <taxon>Eukaryota</taxon>
        <taxon>Metazoa</taxon>
        <taxon>Ecdysozoa</taxon>
        <taxon>Nematoda</taxon>
        <taxon>Enoplea</taxon>
        <taxon>Dorylaimia</taxon>
        <taxon>Trichinellida</taxon>
        <taxon>Trichinellidae</taxon>
        <taxon>Trichinella</taxon>
    </lineage>
</organism>
<protein>
    <submittedName>
        <fullName evidence="1">Uncharacterized protein</fullName>
    </submittedName>
</protein>
<gene>
    <name evidence="1" type="ORF">T02_12514</name>
</gene>
<dbReference type="EMBL" id="JYDW01000091">
    <property type="protein sequence ID" value="KRZ56553.1"/>
    <property type="molecule type" value="Genomic_DNA"/>
</dbReference>
<reference evidence="1 2" key="1">
    <citation type="submission" date="2015-05" db="EMBL/GenBank/DDBJ databases">
        <title>Evolution of Trichinella species and genotypes.</title>
        <authorList>
            <person name="Korhonen P.K."/>
            <person name="Edoardo P."/>
            <person name="Giuseppe L.R."/>
            <person name="Gasser R.B."/>
        </authorList>
    </citation>
    <scope>NUCLEOTIDE SEQUENCE [LARGE SCALE GENOMIC DNA]</scope>
    <source>
        <strain evidence="1">ISS10</strain>
    </source>
</reference>
<dbReference type="Proteomes" id="UP000054721">
    <property type="component" value="Unassembled WGS sequence"/>
</dbReference>
<evidence type="ECO:0000313" key="1">
    <source>
        <dbReference type="EMBL" id="KRZ56553.1"/>
    </source>
</evidence>
<name>A0A0V1LAI5_9BILA</name>
<comment type="caution">
    <text evidence="1">The sequence shown here is derived from an EMBL/GenBank/DDBJ whole genome shotgun (WGS) entry which is preliminary data.</text>
</comment>
<sequence length="73" mass="8068">MYAALVAVHSRLCPSHNHLDGHAALVERAPYVARFLPASDACAPSNWISVIYRLTSHFCWICIIRCLASGTDQ</sequence>
<evidence type="ECO:0000313" key="2">
    <source>
        <dbReference type="Proteomes" id="UP000054721"/>
    </source>
</evidence>
<proteinExistence type="predicted"/>
<accession>A0A0V1LAI5</accession>
<dbReference type="AlphaFoldDB" id="A0A0V1LAI5"/>
<keyword evidence="2" id="KW-1185">Reference proteome</keyword>